<evidence type="ECO:0000313" key="3">
    <source>
        <dbReference type="Proteomes" id="UP000663937"/>
    </source>
</evidence>
<dbReference type="Proteomes" id="UP000663937">
    <property type="component" value="Chromosome"/>
</dbReference>
<proteinExistence type="predicted"/>
<accession>A0A8A4ZK68</accession>
<dbReference type="KEGG" id="psic:J4E96_02885"/>
<dbReference type="PROSITE" id="PS51257">
    <property type="entry name" value="PROKAR_LIPOPROTEIN"/>
    <property type="match status" value="1"/>
</dbReference>
<keyword evidence="3" id="KW-1185">Reference proteome</keyword>
<dbReference type="EMBL" id="CP071868">
    <property type="protein sequence ID" value="QTE29988.1"/>
    <property type="molecule type" value="Genomic_DNA"/>
</dbReference>
<dbReference type="AlphaFoldDB" id="A0A8A4ZK68"/>
<feature type="signal peptide" evidence="1">
    <location>
        <begin position="1"/>
        <end position="33"/>
    </location>
</feature>
<feature type="chain" id="PRO_5035300893" evidence="1">
    <location>
        <begin position="34"/>
        <end position="490"/>
    </location>
</feature>
<sequence>MVEIRSQVVARAVVVTVATLLLAGTLSSCRANAATEAGTDFSAELAEVPGVLSVDPGGNNTLPFTGTADATVELEPGTSDERVGEIVDLIGAYQNEHTTTALTWTSVTVAVGGFALEVVDTRATNGEEMRVFTGLRDDPLLGGARLELNAARDAGGSIGLTAAAGTSFLETLRTGQDLVSSDPFYRDAAVVASSADGLRTVSTRTADGAAGSLDGAIAAYSAVAAQLTVTAAELAPGTAAIRVERYADAAAATALARSAPGAAGVALAVNGGVVTRSGFDDGSGDSSGDASANAAITDALLAATATLDGVEQIVARPASITYTAADLETAQSIAAAIGQAQAKSPAKAPAGTAFAVEIQTPTPQRGQRAFALAAAPADLDDALAFARATSAFGPLEIRTAESAPTAEFTVEAGDTDGLDALLRTVKSMVAAGTTVTLTMTEDTRTSTRVSFEAADQVSIESSLGAERESAVDAAARELVESTWNALPAGR</sequence>
<keyword evidence="1" id="KW-0732">Signal</keyword>
<name>A0A8A4ZK68_9MICO</name>
<organism evidence="2 3">
    <name type="scientific">Pengzhenrongella sicca</name>
    <dbReference type="NCBI Taxonomy" id="2819238"/>
    <lineage>
        <taxon>Bacteria</taxon>
        <taxon>Bacillati</taxon>
        <taxon>Actinomycetota</taxon>
        <taxon>Actinomycetes</taxon>
        <taxon>Micrococcales</taxon>
        <taxon>Pengzhenrongella</taxon>
    </lineage>
</organism>
<reference evidence="2" key="1">
    <citation type="submission" date="2021-03" db="EMBL/GenBank/DDBJ databases">
        <title>Pengzhenrongella sicca gen. nov., sp. nov., a new member of suborder Micrococcineae isolated from High-Arctic tundra soil.</title>
        <authorList>
            <person name="Peng F."/>
        </authorList>
    </citation>
    <scope>NUCLEOTIDE SEQUENCE</scope>
    <source>
        <strain evidence="2">LRZ-2</strain>
    </source>
</reference>
<evidence type="ECO:0000256" key="1">
    <source>
        <dbReference type="SAM" id="SignalP"/>
    </source>
</evidence>
<protein>
    <submittedName>
        <fullName evidence="2">Uncharacterized protein</fullName>
    </submittedName>
</protein>
<dbReference type="RefSeq" id="WP_227424303.1">
    <property type="nucleotide sequence ID" value="NZ_CP071868.1"/>
</dbReference>
<gene>
    <name evidence="2" type="ORF">J4E96_02885</name>
</gene>
<evidence type="ECO:0000313" key="2">
    <source>
        <dbReference type="EMBL" id="QTE29988.1"/>
    </source>
</evidence>